<dbReference type="InterPro" id="IPR001356">
    <property type="entry name" value="HD"/>
</dbReference>
<feature type="region of interest" description="Disordered" evidence="9">
    <location>
        <begin position="98"/>
        <end position="174"/>
    </location>
</feature>
<dbReference type="GO" id="GO:0007399">
    <property type="term" value="P:nervous system development"/>
    <property type="evidence" value="ECO:0007669"/>
    <property type="project" value="UniProtKB-KW"/>
</dbReference>
<dbReference type="Pfam" id="PF00046">
    <property type="entry name" value="Homeodomain"/>
    <property type="match status" value="1"/>
</dbReference>
<gene>
    <name evidence="11" type="ORF">Fcan01_05884</name>
</gene>
<dbReference type="SMART" id="SM00389">
    <property type="entry name" value="HOX"/>
    <property type="match status" value="1"/>
</dbReference>
<dbReference type="FunFam" id="1.10.10.60:FF:000068">
    <property type="entry name" value="Orthodenticle homeobox 1"/>
    <property type="match status" value="1"/>
</dbReference>
<protein>
    <submittedName>
        <fullName evidence="11">Homeobox protein OTX1 B</fullName>
    </submittedName>
</protein>
<dbReference type="InterPro" id="IPR009057">
    <property type="entry name" value="Homeodomain-like_sf"/>
</dbReference>
<evidence type="ECO:0000256" key="4">
    <source>
        <dbReference type="ARBA" id="ARBA00023125"/>
    </source>
</evidence>
<evidence type="ECO:0000313" key="12">
    <source>
        <dbReference type="Proteomes" id="UP000198287"/>
    </source>
</evidence>
<evidence type="ECO:0000259" key="10">
    <source>
        <dbReference type="PROSITE" id="PS50071"/>
    </source>
</evidence>
<dbReference type="EMBL" id="LNIX01000002">
    <property type="protein sequence ID" value="OXA59594.1"/>
    <property type="molecule type" value="Genomic_DNA"/>
</dbReference>
<feature type="compositionally biased region" description="Low complexity" evidence="9">
    <location>
        <begin position="238"/>
        <end position="262"/>
    </location>
</feature>
<keyword evidence="2" id="KW-0217">Developmental protein</keyword>
<dbReference type="GO" id="GO:0000981">
    <property type="term" value="F:DNA-binding transcription factor activity, RNA polymerase II-specific"/>
    <property type="evidence" value="ECO:0007669"/>
    <property type="project" value="InterPro"/>
</dbReference>
<dbReference type="CDD" id="cd00086">
    <property type="entry name" value="homeodomain"/>
    <property type="match status" value="1"/>
</dbReference>
<comment type="caution">
    <text evidence="11">The sequence shown here is derived from an EMBL/GenBank/DDBJ whole genome shotgun (WGS) entry which is preliminary data.</text>
</comment>
<feature type="DNA-binding region" description="Homeobox" evidence="7">
    <location>
        <begin position="43"/>
        <end position="102"/>
    </location>
</feature>
<accession>A0A226ERC2</accession>
<dbReference type="SUPFAM" id="SSF46689">
    <property type="entry name" value="Homeodomain-like"/>
    <property type="match status" value="1"/>
</dbReference>
<dbReference type="InterPro" id="IPR017970">
    <property type="entry name" value="Homeobox_CS"/>
</dbReference>
<dbReference type="OrthoDB" id="6159439at2759"/>
<keyword evidence="3" id="KW-0524">Neurogenesis</keyword>
<feature type="compositionally biased region" description="Gly residues" evidence="9">
    <location>
        <begin position="265"/>
        <end position="277"/>
    </location>
</feature>
<evidence type="ECO:0000256" key="7">
    <source>
        <dbReference type="PROSITE-ProRule" id="PRU00108"/>
    </source>
</evidence>
<evidence type="ECO:0000256" key="2">
    <source>
        <dbReference type="ARBA" id="ARBA00022473"/>
    </source>
</evidence>
<dbReference type="GO" id="GO:0000978">
    <property type="term" value="F:RNA polymerase II cis-regulatory region sequence-specific DNA binding"/>
    <property type="evidence" value="ECO:0007669"/>
    <property type="project" value="TreeGrafter"/>
</dbReference>
<dbReference type="Proteomes" id="UP000198287">
    <property type="component" value="Unassembled WGS sequence"/>
</dbReference>
<feature type="domain" description="Homeobox" evidence="10">
    <location>
        <begin position="41"/>
        <end position="101"/>
    </location>
</feature>
<keyword evidence="12" id="KW-1185">Reference proteome</keyword>
<keyword evidence="4 7" id="KW-0238">DNA-binding</keyword>
<evidence type="ECO:0000256" key="5">
    <source>
        <dbReference type="ARBA" id="ARBA00023155"/>
    </source>
</evidence>
<keyword evidence="6 7" id="KW-0539">Nucleus</keyword>
<evidence type="ECO:0000313" key="11">
    <source>
        <dbReference type="EMBL" id="OXA59594.1"/>
    </source>
</evidence>
<evidence type="ECO:0000256" key="9">
    <source>
        <dbReference type="SAM" id="MobiDB-lite"/>
    </source>
</evidence>
<feature type="compositionally biased region" description="Low complexity" evidence="9">
    <location>
        <begin position="141"/>
        <end position="167"/>
    </location>
</feature>
<dbReference type="PROSITE" id="PS00027">
    <property type="entry name" value="HOMEOBOX_1"/>
    <property type="match status" value="1"/>
</dbReference>
<keyword evidence="5 7" id="KW-0371">Homeobox</keyword>
<feature type="compositionally biased region" description="Low complexity" evidence="9">
    <location>
        <begin position="197"/>
        <end position="206"/>
    </location>
</feature>
<dbReference type="Gene3D" id="1.10.10.60">
    <property type="entry name" value="Homeodomain-like"/>
    <property type="match status" value="1"/>
</dbReference>
<feature type="region of interest" description="Disordered" evidence="9">
    <location>
        <begin position="197"/>
        <end position="292"/>
    </location>
</feature>
<evidence type="ECO:0000256" key="1">
    <source>
        <dbReference type="ARBA" id="ARBA00004123"/>
    </source>
</evidence>
<dbReference type="GO" id="GO:0005634">
    <property type="term" value="C:nucleus"/>
    <property type="evidence" value="ECO:0007669"/>
    <property type="project" value="UniProtKB-SubCell"/>
</dbReference>
<dbReference type="AlphaFoldDB" id="A0A226ERC2"/>
<dbReference type="GO" id="GO:0045944">
    <property type="term" value="P:positive regulation of transcription by RNA polymerase II"/>
    <property type="evidence" value="ECO:0007669"/>
    <property type="project" value="UniProtKB-ARBA"/>
</dbReference>
<evidence type="ECO:0000256" key="8">
    <source>
        <dbReference type="RuleBase" id="RU000682"/>
    </source>
</evidence>
<dbReference type="PROSITE" id="PS50071">
    <property type="entry name" value="HOMEOBOX_2"/>
    <property type="match status" value="1"/>
</dbReference>
<dbReference type="OMA" id="FPWHTPI"/>
<evidence type="ECO:0000256" key="6">
    <source>
        <dbReference type="ARBA" id="ARBA00023242"/>
    </source>
</evidence>
<dbReference type="PANTHER" id="PTHR45793">
    <property type="entry name" value="HOMEOBOX PROTEIN"/>
    <property type="match status" value="1"/>
</dbReference>
<comment type="subcellular location">
    <subcellularLocation>
        <location evidence="1 7 8">Nucleus</location>
    </subcellularLocation>
</comment>
<name>A0A226ERC2_FOLCA</name>
<evidence type="ECO:0000256" key="3">
    <source>
        <dbReference type="ARBA" id="ARBA00022902"/>
    </source>
</evidence>
<sequence length="410" mass="44076">MAYLKSSYPGMNGLGFGMGMDPVPPVGFGPDLYLQGGGNARKQRRERTTFTRAQLDILEKLFTSTRYPDIFMREEVAMKINLPESRVQVWFKNRRAKVRQQLQQQQNATANPNPSPIVPGKRGRTAKSKCPPSPGQGGALSHSNLNSSSTPSNNNNNNNSNNINGSSGAVISGAHSHSPIGLSLAHQQAQHLAAISSGLNSSSSGGDNHHQQHHNKGMDNNSASPLPYSKMYSINKQSISPSTSSPPGSSHHSSMGDGSPSHISGNGGIYGTPGGHSQGQISPPSMLDQHYGGVSSTPTGFPWHTPIADFHNGVSGVQRSSPAMTYSNYKNATAASHHQGYTYAPYYTNMEYFAPSHHHHFGQHQMANAYATISSTHSHPQHQFASAKTGNEYIIPDSYGAGMTEKYQIL</sequence>
<reference evidence="11 12" key="1">
    <citation type="submission" date="2015-12" db="EMBL/GenBank/DDBJ databases">
        <title>The genome of Folsomia candida.</title>
        <authorList>
            <person name="Faddeeva A."/>
            <person name="Derks M.F."/>
            <person name="Anvar Y."/>
            <person name="Smit S."/>
            <person name="Van Straalen N."/>
            <person name="Roelofs D."/>
        </authorList>
    </citation>
    <scope>NUCLEOTIDE SEQUENCE [LARGE SCALE GENOMIC DNA]</scope>
    <source>
        <strain evidence="11 12">VU population</strain>
        <tissue evidence="11">Whole body</tissue>
    </source>
</reference>
<dbReference type="PANTHER" id="PTHR45793:SF5">
    <property type="entry name" value="HOMEOTIC PROTEIN OCELLILESS"/>
    <property type="match status" value="1"/>
</dbReference>
<proteinExistence type="predicted"/>
<organism evidence="11 12">
    <name type="scientific">Folsomia candida</name>
    <name type="common">Springtail</name>
    <dbReference type="NCBI Taxonomy" id="158441"/>
    <lineage>
        <taxon>Eukaryota</taxon>
        <taxon>Metazoa</taxon>
        <taxon>Ecdysozoa</taxon>
        <taxon>Arthropoda</taxon>
        <taxon>Hexapoda</taxon>
        <taxon>Collembola</taxon>
        <taxon>Entomobryomorpha</taxon>
        <taxon>Isotomoidea</taxon>
        <taxon>Isotomidae</taxon>
        <taxon>Proisotominae</taxon>
        <taxon>Folsomia</taxon>
    </lineage>
</organism>